<dbReference type="InterPro" id="IPR050704">
    <property type="entry name" value="Peptidase_C85-like"/>
</dbReference>
<dbReference type="PANTHER" id="PTHR12419:SF7">
    <property type="entry name" value="OTU DOMAIN-CONTAINING PROTEIN 3"/>
    <property type="match status" value="1"/>
</dbReference>
<evidence type="ECO:0000313" key="4">
    <source>
        <dbReference type="Proteomes" id="UP000053958"/>
    </source>
</evidence>
<proteinExistence type="predicted"/>
<dbReference type="Pfam" id="PF02338">
    <property type="entry name" value="OTU"/>
    <property type="match status" value="1"/>
</dbReference>
<feature type="compositionally biased region" description="Polar residues" evidence="1">
    <location>
        <begin position="435"/>
        <end position="444"/>
    </location>
</feature>
<keyword evidence="3" id="KW-0645">Protease</keyword>
<feature type="domain" description="OTU" evidence="2">
    <location>
        <begin position="53"/>
        <end position="210"/>
    </location>
</feature>
<dbReference type="GO" id="GO:0016579">
    <property type="term" value="P:protein deubiquitination"/>
    <property type="evidence" value="ECO:0007669"/>
    <property type="project" value="TreeGrafter"/>
</dbReference>
<evidence type="ECO:0000256" key="1">
    <source>
        <dbReference type="SAM" id="MobiDB-lite"/>
    </source>
</evidence>
<dbReference type="Gene3D" id="3.90.70.80">
    <property type="match status" value="1"/>
</dbReference>
<accession>A0A0F4YQW4</accession>
<feature type="region of interest" description="Disordered" evidence="1">
    <location>
        <begin position="286"/>
        <end position="359"/>
    </location>
</feature>
<feature type="compositionally biased region" description="Low complexity" evidence="1">
    <location>
        <begin position="114"/>
        <end position="126"/>
    </location>
</feature>
<keyword evidence="4" id="KW-1185">Reference proteome</keyword>
<evidence type="ECO:0000313" key="3">
    <source>
        <dbReference type="EMBL" id="KKA20624.1"/>
    </source>
</evidence>
<protein>
    <submittedName>
        <fullName evidence="3">OTU-like cysteine protease</fullName>
    </submittedName>
</protein>
<dbReference type="STRING" id="1408163.A0A0F4YQW4"/>
<dbReference type="SUPFAM" id="SSF54001">
    <property type="entry name" value="Cysteine proteinases"/>
    <property type="match status" value="1"/>
</dbReference>
<feature type="region of interest" description="Disordered" evidence="1">
    <location>
        <begin position="110"/>
        <end position="136"/>
    </location>
</feature>
<dbReference type="PROSITE" id="PS50802">
    <property type="entry name" value="OTU"/>
    <property type="match status" value="1"/>
</dbReference>
<reference evidence="3 4" key="1">
    <citation type="submission" date="2015-04" db="EMBL/GenBank/DDBJ databases">
        <authorList>
            <person name="Heijne W.H."/>
            <person name="Fedorova N.D."/>
            <person name="Nierman W.C."/>
            <person name="Vollebregt A.W."/>
            <person name="Zhao Z."/>
            <person name="Wu L."/>
            <person name="Kumar M."/>
            <person name="Stam H."/>
            <person name="van den Berg M.A."/>
            <person name="Pel H.J."/>
        </authorList>
    </citation>
    <scope>NUCLEOTIDE SEQUENCE [LARGE SCALE GENOMIC DNA]</scope>
    <source>
        <strain evidence="3 4">CBS 393.64</strain>
    </source>
</reference>
<organism evidence="3 4">
    <name type="scientific">Rasamsonia emersonii (strain ATCC 16479 / CBS 393.64 / IMI 116815)</name>
    <dbReference type="NCBI Taxonomy" id="1408163"/>
    <lineage>
        <taxon>Eukaryota</taxon>
        <taxon>Fungi</taxon>
        <taxon>Dikarya</taxon>
        <taxon>Ascomycota</taxon>
        <taxon>Pezizomycotina</taxon>
        <taxon>Eurotiomycetes</taxon>
        <taxon>Eurotiomycetidae</taxon>
        <taxon>Eurotiales</taxon>
        <taxon>Trichocomaceae</taxon>
        <taxon>Rasamsonia</taxon>
    </lineage>
</organism>
<evidence type="ECO:0000259" key="2">
    <source>
        <dbReference type="PROSITE" id="PS50802"/>
    </source>
</evidence>
<dbReference type="CDD" id="cd22756">
    <property type="entry name" value="OTU_OTUD3-like"/>
    <property type="match status" value="1"/>
</dbReference>
<dbReference type="PANTHER" id="PTHR12419">
    <property type="entry name" value="OTU DOMAIN CONTAINING PROTEIN"/>
    <property type="match status" value="1"/>
</dbReference>
<dbReference type="EMBL" id="LASV01000244">
    <property type="protein sequence ID" value="KKA20624.1"/>
    <property type="molecule type" value="Genomic_DNA"/>
</dbReference>
<dbReference type="InterPro" id="IPR038765">
    <property type="entry name" value="Papain-like_cys_pep_sf"/>
</dbReference>
<feature type="compositionally biased region" description="Basic residues" evidence="1">
    <location>
        <begin position="410"/>
        <end position="431"/>
    </location>
</feature>
<dbReference type="Proteomes" id="UP000053958">
    <property type="component" value="Unassembled WGS sequence"/>
</dbReference>
<feature type="compositionally biased region" description="Low complexity" evidence="1">
    <location>
        <begin position="289"/>
        <end position="333"/>
    </location>
</feature>
<dbReference type="InterPro" id="IPR003323">
    <property type="entry name" value="OTU_dom"/>
</dbReference>
<dbReference type="RefSeq" id="XP_013327236.1">
    <property type="nucleotide sequence ID" value="XM_013471782.1"/>
</dbReference>
<comment type="caution">
    <text evidence="3">The sequence shown here is derived from an EMBL/GenBank/DDBJ whole genome shotgun (WGS) entry which is preliminary data.</text>
</comment>
<feature type="compositionally biased region" description="Basic residues" evidence="1">
    <location>
        <begin position="349"/>
        <end position="359"/>
    </location>
</feature>
<dbReference type="OrthoDB" id="409956at2759"/>
<feature type="region of interest" description="Disordered" evidence="1">
    <location>
        <begin position="1"/>
        <end position="36"/>
    </location>
</feature>
<dbReference type="GO" id="GO:0004843">
    <property type="term" value="F:cysteine-type deubiquitinase activity"/>
    <property type="evidence" value="ECO:0007669"/>
    <property type="project" value="TreeGrafter"/>
</dbReference>
<feature type="region of interest" description="Disordered" evidence="1">
    <location>
        <begin position="388"/>
        <end position="444"/>
    </location>
</feature>
<gene>
    <name evidence="3" type="ORF">T310_5353</name>
</gene>
<keyword evidence="3" id="KW-0378">Hydrolase</keyword>
<dbReference type="GeneID" id="25317698"/>
<sequence>MADVPGNRSRVVPIMAGRKPNGDAPQPRVTRASNKKAADADALRLPCLEQLGLYAFPTKGDGNCLYYALSDQLYGVWDRSSEIRNHLAEHMKKHRDYFVNFTAAVGGRRRAPRRAASAAARASTPVGPSASPQEQEEAFDAMVARSGTDGVWGGSEEIQAFCQFYKRDVKVYTDSGIQTFRDVNAPPDEEREQVHIAFHNFNHYSSVRNINGPHTGLPCVKPTGEFKPDAGKASSESGLVIDVVSPWKISCIQEGLGGRYDHNTIVEMLRRCRGDIDRAFSNLLDEETSGSSSQSSAASATASTVSKSTASVPSLKPRLPSSRSSSRHSTASKRSADDDSDDDGGQPGRRTRGREQKRRILPNVTVGIAFRDEEKNDLVSLRLRVNPDAMAEQAKDVPEGADGSDPPAGKKLRARKPKQPKQSKQPAKRRVKESGGTSTVKREE</sequence>
<dbReference type="GO" id="GO:0006508">
    <property type="term" value="P:proteolysis"/>
    <property type="evidence" value="ECO:0007669"/>
    <property type="project" value="UniProtKB-KW"/>
</dbReference>
<name>A0A0F4YQW4_RASE3</name>
<dbReference type="AlphaFoldDB" id="A0A0F4YQW4"/>